<organism evidence="1">
    <name type="scientific">Little cherry virus 1</name>
    <dbReference type="NCBI Taxonomy" id="217686"/>
    <lineage>
        <taxon>Viruses</taxon>
        <taxon>Riboviria</taxon>
        <taxon>Orthornavirae</taxon>
        <taxon>Kitrinoviricota</taxon>
        <taxon>Alsuviricetes</taxon>
        <taxon>Martellivirales</taxon>
        <taxon>Closteroviridae</taxon>
        <taxon>Velarivirus</taxon>
        <taxon>Velarivirus nanoavii</taxon>
    </lineage>
</organism>
<name>A0A346FMN0_9CLOS</name>
<accession>A0A346FMN0</accession>
<sequence length="36" mass="4074">MIVLVWVCVISIVCYFVSPSNIGLEKFSRFGYSNVC</sequence>
<gene>
    <name evidence="1" type="primary">ORF2</name>
</gene>
<protein>
    <submittedName>
        <fullName evidence="1">p4</fullName>
    </submittedName>
</protein>
<evidence type="ECO:0000313" key="1">
    <source>
        <dbReference type="EMBL" id="AXN70107.1"/>
    </source>
</evidence>
<proteinExistence type="predicted"/>
<dbReference type="EMBL" id="MH364116">
    <property type="protein sequence ID" value="AXN70107.1"/>
    <property type="molecule type" value="Genomic_RNA"/>
</dbReference>
<reference evidence="1" key="1">
    <citation type="journal article" date="2018" name="Viruses">
        <title>High-Throughput Sequencing Reveals Further Diversity of Little Cherry Virus 1 with Implications for Diagnostics.</title>
        <authorList>
            <person name="Katsiani A."/>
            <person name="Maliogka V.I."/>
            <person name="Katis N."/>
            <person name="Svanella-Dumas L."/>
            <person name="Olmos A."/>
            <person name="Ruiz-Garcia A.B."/>
            <person name="Marais A."/>
            <person name="Faure C."/>
            <person name="Theil S."/>
            <person name="Lotos L."/>
            <person name="Candresse T."/>
        </authorList>
    </citation>
    <scope>NUCLEOTIDE SEQUENCE</scope>
    <source>
        <strain evidence="1">C118-Iso15</strain>
    </source>
</reference>